<reference evidence="2" key="1">
    <citation type="journal article" date="2019" name="Int. J. Syst. Evol. Microbiol.">
        <title>The Global Catalogue of Microorganisms (GCM) 10K type strain sequencing project: providing services to taxonomists for standard genome sequencing and annotation.</title>
        <authorList>
            <consortium name="The Broad Institute Genomics Platform"/>
            <consortium name="The Broad Institute Genome Sequencing Center for Infectious Disease"/>
            <person name="Wu L."/>
            <person name="Ma J."/>
        </authorList>
    </citation>
    <scope>NUCLEOTIDE SEQUENCE [LARGE SCALE GENOMIC DNA]</scope>
    <source>
        <strain evidence="2">JCM 18303</strain>
    </source>
</reference>
<keyword evidence="2" id="KW-1185">Reference proteome</keyword>
<organism evidence="1 2">
    <name type="scientific">Pseudonocardia eucalypti</name>
    <dbReference type="NCBI Taxonomy" id="648755"/>
    <lineage>
        <taxon>Bacteria</taxon>
        <taxon>Bacillati</taxon>
        <taxon>Actinomycetota</taxon>
        <taxon>Actinomycetes</taxon>
        <taxon>Pseudonocardiales</taxon>
        <taxon>Pseudonocardiaceae</taxon>
        <taxon>Pseudonocardia</taxon>
    </lineage>
</organism>
<gene>
    <name evidence="1" type="ORF">GCM10023321_19330</name>
</gene>
<sequence length="129" mass="14682">MAGRVVRVWPTGALQAVRSPGSVHLGGCAMTSEIFVRPVAFWFLNDVVMAEMDRRLTVEELALDAQYAYMIQRDGLVGVAAHTWLHEPKRCGGQWWCMAPDCRELWVCKSVRRAWKAQRRIERGLPCPL</sequence>
<dbReference type="EMBL" id="BAABJP010000007">
    <property type="protein sequence ID" value="GAA5151753.1"/>
    <property type="molecule type" value="Genomic_DNA"/>
</dbReference>
<evidence type="ECO:0000313" key="2">
    <source>
        <dbReference type="Proteomes" id="UP001428817"/>
    </source>
</evidence>
<accession>A0ABP9PUD7</accession>
<protein>
    <submittedName>
        <fullName evidence="1">Uncharacterized protein</fullName>
    </submittedName>
</protein>
<comment type="caution">
    <text evidence="1">The sequence shown here is derived from an EMBL/GenBank/DDBJ whole genome shotgun (WGS) entry which is preliminary data.</text>
</comment>
<proteinExistence type="predicted"/>
<name>A0ABP9PUD7_9PSEU</name>
<dbReference type="Proteomes" id="UP001428817">
    <property type="component" value="Unassembled WGS sequence"/>
</dbReference>
<evidence type="ECO:0000313" key="1">
    <source>
        <dbReference type="EMBL" id="GAA5151753.1"/>
    </source>
</evidence>